<dbReference type="Proteomes" id="UP001254257">
    <property type="component" value="Unassembled WGS sequence"/>
</dbReference>
<gene>
    <name evidence="1" type="ORF">RKE40_26350</name>
</gene>
<proteinExistence type="predicted"/>
<accession>A0ABU3SF55</accession>
<dbReference type="RefSeq" id="WP_316021140.1">
    <property type="nucleotide sequence ID" value="NZ_JAWDID010000068.1"/>
</dbReference>
<protein>
    <submittedName>
        <fullName evidence="1">Uncharacterized protein</fullName>
    </submittedName>
</protein>
<dbReference type="EMBL" id="JAWDID010000068">
    <property type="protein sequence ID" value="MDU0343424.1"/>
    <property type="molecule type" value="Genomic_DNA"/>
</dbReference>
<sequence>MNANFSQDLADLKSSYEHSALAVAPKPCVIAIEDTCTSFTKEFSRHRDRSFLEYAKDATDVLVSNANHFFEGEFPPIDNQEVVDELSPVYSIQFYSGTMAFKLNPSLAKRPELIWNKPLHPEVAEHDFRYDGVSEATVVWPTPNLKEVVTVRGGRG</sequence>
<comment type="caution">
    <text evidence="1">The sequence shown here is derived from an EMBL/GenBank/DDBJ whole genome shotgun (WGS) entry which is preliminary data.</text>
</comment>
<evidence type="ECO:0000313" key="2">
    <source>
        <dbReference type="Proteomes" id="UP001254257"/>
    </source>
</evidence>
<keyword evidence="2" id="KW-1185">Reference proteome</keyword>
<evidence type="ECO:0000313" key="1">
    <source>
        <dbReference type="EMBL" id="MDU0343424.1"/>
    </source>
</evidence>
<organism evidence="1 2">
    <name type="scientific">Bosea rubneri</name>
    <dbReference type="NCBI Taxonomy" id="3075434"/>
    <lineage>
        <taxon>Bacteria</taxon>
        <taxon>Pseudomonadati</taxon>
        <taxon>Pseudomonadota</taxon>
        <taxon>Alphaproteobacteria</taxon>
        <taxon>Hyphomicrobiales</taxon>
        <taxon>Boseaceae</taxon>
        <taxon>Bosea</taxon>
    </lineage>
</organism>
<reference evidence="1 2" key="1">
    <citation type="submission" date="2023-09" db="EMBL/GenBank/DDBJ databases">
        <title>Whole genome shotgun sequencing (WGS) of Bosea sp. ZW T0_25, isolated from stored onions (Allium cepa).</title>
        <authorList>
            <person name="Stoll D.A."/>
            <person name="Huch M."/>
        </authorList>
    </citation>
    <scope>NUCLEOTIDE SEQUENCE [LARGE SCALE GENOMIC DNA]</scope>
    <source>
        <strain evidence="1 2">ZW T0_25</strain>
    </source>
</reference>
<name>A0ABU3SF55_9HYPH</name>